<dbReference type="SUPFAM" id="SSF141523">
    <property type="entry name" value="L,D-transpeptidase catalytic domain-like"/>
    <property type="match status" value="1"/>
</dbReference>
<evidence type="ECO:0000256" key="1">
    <source>
        <dbReference type="ARBA" id="ARBA00004752"/>
    </source>
</evidence>
<feature type="active site" description="Nucleophile" evidence="7">
    <location>
        <position position="140"/>
    </location>
</feature>
<dbReference type="Proteomes" id="UP001220662">
    <property type="component" value="Unassembled WGS sequence"/>
</dbReference>
<comment type="similarity">
    <text evidence="2">Belongs to the YkuD family.</text>
</comment>
<proteinExistence type="inferred from homology"/>
<evidence type="ECO:0000256" key="8">
    <source>
        <dbReference type="SAM" id="SignalP"/>
    </source>
</evidence>
<dbReference type="GO" id="GO:0008360">
    <property type="term" value="P:regulation of cell shape"/>
    <property type="evidence" value="ECO:0007669"/>
    <property type="project" value="UniProtKB-UniRule"/>
</dbReference>
<dbReference type="InterPro" id="IPR016915">
    <property type="entry name" value="UCP029342"/>
</dbReference>
<dbReference type="GO" id="GO:0071972">
    <property type="term" value="F:peptidoglycan L,D-transpeptidase activity"/>
    <property type="evidence" value="ECO:0007669"/>
    <property type="project" value="TreeGrafter"/>
</dbReference>
<name>A0A127MQP3_9PSED</name>
<accession>A0A127MQP3</accession>
<dbReference type="Pfam" id="PF03734">
    <property type="entry name" value="YkuD"/>
    <property type="match status" value="1"/>
</dbReference>
<dbReference type="InterPro" id="IPR005490">
    <property type="entry name" value="LD_TPept_cat_dom"/>
</dbReference>
<dbReference type="PROSITE" id="PS52029">
    <property type="entry name" value="LD_TPASE"/>
    <property type="match status" value="1"/>
</dbReference>
<feature type="active site" description="Proton donor/acceptor" evidence="7">
    <location>
        <position position="127"/>
    </location>
</feature>
<dbReference type="CDD" id="cd16913">
    <property type="entry name" value="YkuD_like"/>
    <property type="match status" value="1"/>
</dbReference>
<dbReference type="STRING" id="53408.A9C11_19915"/>
<dbReference type="EMBL" id="JARJLR010000012">
    <property type="protein sequence ID" value="MDF3840204.1"/>
    <property type="molecule type" value="Genomic_DNA"/>
</dbReference>
<evidence type="ECO:0000313" key="10">
    <source>
        <dbReference type="EMBL" id="ANI16108.1"/>
    </source>
</evidence>
<evidence type="ECO:0000313" key="11">
    <source>
        <dbReference type="EMBL" id="MDF3840204.1"/>
    </source>
</evidence>
<reference evidence="11" key="2">
    <citation type="submission" date="2023-03" db="EMBL/GenBank/DDBJ databases">
        <title>Draft assemblies of triclosan tolerant bacteria isolated from returned activated sludge.</title>
        <authorList>
            <person name="Van Hamelsveld S."/>
        </authorList>
    </citation>
    <scope>NUCLEOTIDE SEQUENCE</scope>
    <source>
        <strain evidence="11">GW210015_S63</strain>
    </source>
</reference>
<dbReference type="GO" id="GO:0018104">
    <property type="term" value="P:peptidoglycan-protein cross-linking"/>
    <property type="evidence" value="ECO:0007669"/>
    <property type="project" value="TreeGrafter"/>
</dbReference>
<evidence type="ECO:0000313" key="12">
    <source>
        <dbReference type="Proteomes" id="UP000077748"/>
    </source>
</evidence>
<dbReference type="InterPro" id="IPR038063">
    <property type="entry name" value="Transpep_catalytic_dom"/>
</dbReference>
<keyword evidence="6 7" id="KW-0961">Cell wall biogenesis/degradation</keyword>
<evidence type="ECO:0000256" key="4">
    <source>
        <dbReference type="ARBA" id="ARBA00022960"/>
    </source>
</evidence>
<gene>
    <name evidence="10" type="ORF">A9C11_19915</name>
    <name evidence="11" type="ORF">P3W55_00600</name>
</gene>
<keyword evidence="5 7" id="KW-0573">Peptidoglycan synthesis</keyword>
<evidence type="ECO:0000259" key="9">
    <source>
        <dbReference type="PROSITE" id="PS52029"/>
    </source>
</evidence>
<comment type="pathway">
    <text evidence="1 7">Cell wall biogenesis; peptidoglycan biosynthesis.</text>
</comment>
<dbReference type="EMBL" id="CP015878">
    <property type="protein sequence ID" value="ANI16108.1"/>
    <property type="molecule type" value="Genomic_DNA"/>
</dbReference>
<evidence type="ECO:0000256" key="5">
    <source>
        <dbReference type="ARBA" id="ARBA00022984"/>
    </source>
</evidence>
<dbReference type="PANTHER" id="PTHR30582:SF2">
    <property type="entry name" value="L,D-TRANSPEPTIDASE YCIB-RELATED"/>
    <property type="match status" value="1"/>
</dbReference>
<dbReference type="InterPro" id="IPR050979">
    <property type="entry name" value="LD-transpeptidase"/>
</dbReference>
<evidence type="ECO:0000256" key="2">
    <source>
        <dbReference type="ARBA" id="ARBA00005992"/>
    </source>
</evidence>
<dbReference type="Proteomes" id="UP000077748">
    <property type="component" value="Chromosome"/>
</dbReference>
<keyword evidence="3" id="KW-0808">Transferase</keyword>
<feature type="signal peptide" evidence="8">
    <location>
        <begin position="1"/>
        <end position="20"/>
    </location>
</feature>
<evidence type="ECO:0000256" key="6">
    <source>
        <dbReference type="ARBA" id="ARBA00023316"/>
    </source>
</evidence>
<keyword evidence="8" id="KW-0732">Signal</keyword>
<dbReference type="RefSeq" id="WP_009619088.1">
    <property type="nucleotide sequence ID" value="NZ_CALEBV010000022.1"/>
</dbReference>
<organism evidence="10 12">
    <name type="scientific">Pseudomonas citronellolis</name>
    <dbReference type="NCBI Taxonomy" id="53408"/>
    <lineage>
        <taxon>Bacteria</taxon>
        <taxon>Pseudomonadati</taxon>
        <taxon>Pseudomonadota</taxon>
        <taxon>Gammaproteobacteria</taxon>
        <taxon>Pseudomonadales</taxon>
        <taxon>Pseudomonadaceae</taxon>
        <taxon>Pseudomonas</taxon>
    </lineage>
</organism>
<dbReference type="UniPathway" id="UPA00219"/>
<dbReference type="GeneID" id="72995342"/>
<evidence type="ECO:0000256" key="7">
    <source>
        <dbReference type="PROSITE-ProRule" id="PRU01373"/>
    </source>
</evidence>
<dbReference type="GO" id="GO:0016740">
    <property type="term" value="F:transferase activity"/>
    <property type="evidence" value="ECO:0007669"/>
    <property type="project" value="UniProtKB-KW"/>
</dbReference>
<feature type="chain" id="PRO_5010446459" evidence="8">
    <location>
        <begin position="21"/>
        <end position="345"/>
    </location>
</feature>
<evidence type="ECO:0000256" key="3">
    <source>
        <dbReference type="ARBA" id="ARBA00022679"/>
    </source>
</evidence>
<feature type="domain" description="L,D-TPase catalytic" evidence="9">
    <location>
        <begin position="55"/>
        <end position="165"/>
    </location>
</feature>
<sequence>MKILSFALLLFSLVALPVEANSSHASPLNDLQAALKKLKPGQFLWYPEISPQGPVTVVVSLTEQRAYVYRNGIAIGVATVSTGKRGKETPTGVFTILQKKVEYHSDLYDSAPMPYMQRLTWDGIALHAGNLPGYPASHGCIRLPMAFAKKLYEVTGFSNTTVIISDARSSPVEVYHPGLLAPQVSEGKASGPASPAVEPYWSDPGESLGPISVLISRADRRAYVYRGGTQIGSAPVALDNPGARTGVAAFSLLERPTPEQLASASPNLRWSAVQVSNPQAGLTPAEQLGQFSMDAHFLHSLLLAMDVGSTLVITDLPSSRETRSNPDFTVITTNDRQAVPAPVKK</sequence>
<dbReference type="PIRSF" id="PIRSF029342">
    <property type="entry name" value="UCP029342_ErfK/YbiS/YcfS/YnhG"/>
    <property type="match status" value="1"/>
</dbReference>
<dbReference type="GO" id="GO:0071555">
    <property type="term" value="P:cell wall organization"/>
    <property type="evidence" value="ECO:0007669"/>
    <property type="project" value="UniProtKB-UniRule"/>
</dbReference>
<dbReference type="PANTHER" id="PTHR30582">
    <property type="entry name" value="L,D-TRANSPEPTIDASE"/>
    <property type="match status" value="1"/>
</dbReference>
<dbReference type="KEGG" id="pcq:PcP3B5_22010"/>
<keyword evidence="4 7" id="KW-0133">Cell shape</keyword>
<dbReference type="Gene3D" id="2.40.440.10">
    <property type="entry name" value="L,D-transpeptidase catalytic domain-like"/>
    <property type="match status" value="1"/>
</dbReference>
<protein>
    <submittedName>
        <fullName evidence="11">L,D-transpeptidase</fullName>
    </submittedName>
</protein>
<dbReference type="AlphaFoldDB" id="A0A127MQP3"/>
<dbReference type="NCBIfam" id="NF004785">
    <property type="entry name" value="PRK06132.1-2"/>
    <property type="match status" value="1"/>
</dbReference>
<reference evidence="10 12" key="1">
    <citation type="submission" date="2016-05" db="EMBL/GenBank/DDBJ databases">
        <title>Genome Sequence of Pseudomonas citronellolis Strain SJTE-3, an Estrogens and Persistent Organic Pollutants degradation strain.</title>
        <authorList>
            <person name="Liang R."/>
        </authorList>
    </citation>
    <scope>NUCLEOTIDE SEQUENCE [LARGE SCALE GENOMIC DNA]</scope>
    <source>
        <strain evidence="10 12">SJTE-3</strain>
    </source>
</reference>
<dbReference type="GO" id="GO:0005576">
    <property type="term" value="C:extracellular region"/>
    <property type="evidence" value="ECO:0007669"/>
    <property type="project" value="TreeGrafter"/>
</dbReference>
<dbReference type="NCBIfam" id="NF004787">
    <property type="entry name" value="PRK06132.1-4"/>
    <property type="match status" value="1"/>
</dbReference>